<dbReference type="PANTHER" id="PTHR10332">
    <property type="entry name" value="EQUILIBRATIVE NUCLEOSIDE TRANSPORTER"/>
    <property type="match status" value="1"/>
</dbReference>
<gene>
    <name evidence="8" type="ORF">THRCLA_07921</name>
</gene>
<comment type="caution">
    <text evidence="8">The sequence shown here is derived from an EMBL/GenBank/DDBJ whole genome shotgun (WGS) entry which is preliminary data.</text>
</comment>
<dbReference type="Pfam" id="PF01733">
    <property type="entry name" value="Nucleoside_tran"/>
    <property type="match status" value="1"/>
</dbReference>
<dbReference type="Proteomes" id="UP000243217">
    <property type="component" value="Unassembled WGS sequence"/>
</dbReference>
<evidence type="ECO:0000256" key="5">
    <source>
        <dbReference type="ARBA" id="ARBA00022989"/>
    </source>
</evidence>
<dbReference type="GO" id="GO:0005886">
    <property type="term" value="C:plasma membrane"/>
    <property type="evidence" value="ECO:0007669"/>
    <property type="project" value="TreeGrafter"/>
</dbReference>
<sequence length="443" mass="48419">MATVDYHEAIEVKKSIDGDIEEPIPQHILDDIEANKSVIYWSLCFLDASVMWAYYSCLSAQDYYKSAFPSVQFVFLTTPVLTWPLSIGHIIQMWFGLDRSLGNMKRVIIGYAVFAICCVVIIVQGYLNMSQAAGSTLVLVCFGFVGAAHSLTEPAYYNVASLFPDARFTNAIQVGNVIAGVLNVIMATLIHLAVGGVHDSDQGQSFKLSFFIFMAMLFLICIAAVIVYARLEKIPCVRYLLDRAAADHVKHGKVDLIQLWAKFFRVGRVIILPLVAQFMLFFCTLTLFPGIGCASAYQKLGGTNAAPWLCSPGIIMPFNLGDFIGRVSSTQGAVNIFSMRFCFFTSLLRWGWLPLLLLGVPSSSLYSFGDSPSSGYALQIVLYVFLGITGGLFSTVTMGLAPRLVAQEDREAAAALMVMALFLGLSSGSTFGWGIGNNGWFGL</sequence>
<dbReference type="OrthoDB" id="1856718at2759"/>
<feature type="transmembrane region" description="Helical" evidence="7">
    <location>
        <begin position="206"/>
        <end position="229"/>
    </location>
</feature>
<dbReference type="EMBL" id="JNBS01002120">
    <property type="protein sequence ID" value="OQR95382.1"/>
    <property type="molecule type" value="Genomic_DNA"/>
</dbReference>
<name>A0A1V9ZBQ5_9STRA</name>
<feature type="transmembrane region" description="Helical" evidence="7">
    <location>
        <begin position="75"/>
        <end position="95"/>
    </location>
</feature>
<organism evidence="8 9">
    <name type="scientific">Thraustotheca clavata</name>
    <dbReference type="NCBI Taxonomy" id="74557"/>
    <lineage>
        <taxon>Eukaryota</taxon>
        <taxon>Sar</taxon>
        <taxon>Stramenopiles</taxon>
        <taxon>Oomycota</taxon>
        <taxon>Saprolegniomycetes</taxon>
        <taxon>Saprolegniales</taxon>
        <taxon>Achlyaceae</taxon>
        <taxon>Thraustotheca</taxon>
    </lineage>
</organism>
<comment type="similarity">
    <text evidence="2">Belongs to the SLC29A/ENT transporter (TC 2.A.57) family.</text>
</comment>
<feature type="transmembrane region" description="Helical" evidence="7">
    <location>
        <begin position="133"/>
        <end position="151"/>
    </location>
</feature>
<feature type="transmembrane region" description="Helical" evidence="7">
    <location>
        <begin position="337"/>
        <end position="360"/>
    </location>
</feature>
<feature type="transmembrane region" description="Helical" evidence="7">
    <location>
        <begin position="38"/>
        <end position="55"/>
    </location>
</feature>
<reference evidence="8 9" key="1">
    <citation type="journal article" date="2014" name="Genome Biol. Evol.">
        <title>The secreted proteins of Achlya hypogyna and Thraustotheca clavata identify the ancestral oomycete secretome and reveal gene acquisitions by horizontal gene transfer.</title>
        <authorList>
            <person name="Misner I."/>
            <person name="Blouin N."/>
            <person name="Leonard G."/>
            <person name="Richards T.A."/>
            <person name="Lane C.E."/>
        </authorList>
    </citation>
    <scope>NUCLEOTIDE SEQUENCE [LARGE SCALE GENOMIC DNA]</scope>
    <source>
        <strain evidence="8 9">ATCC 34112</strain>
    </source>
</reference>
<feature type="transmembrane region" description="Helical" evidence="7">
    <location>
        <begin position="172"/>
        <end position="194"/>
    </location>
</feature>
<feature type="transmembrane region" description="Helical" evidence="7">
    <location>
        <begin position="413"/>
        <end position="435"/>
    </location>
</feature>
<dbReference type="SUPFAM" id="SSF103473">
    <property type="entry name" value="MFS general substrate transporter"/>
    <property type="match status" value="1"/>
</dbReference>
<keyword evidence="5 7" id="KW-1133">Transmembrane helix</keyword>
<comment type="subcellular location">
    <subcellularLocation>
        <location evidence="1">Membrane</location>
        <topology evidence="1">Multi-pass membrane protein</topology>
    </subcellularLocation>
</comment>
<evidence type="ECO:0000256" key="1">
    <source>
        <dbReference type="ARBA" id="ARBA00004141"/>
    </source>
</evidence>
<evidence type="ECO:0000256" key="4">
    <source>
        <dbReference type="ARBA" id="ARBA00022692"/>
    </source>
</evidence>
<evidence type="ECO:0000256" key="7">
    <source>
        <dbReference type="SAM" id="Phobius"/>
    </source>
</evidence>
<feature type="transmembrane region" description="Helical" evidence="7">
    <location>
        <begin position="107"/>
        <end position="127"/>
    </location>
</feature>
<dbReference type="AlphaFoldDB" id="A0A1V9ZBQ5"/>
<evidence type="ECO:0000256" key="6">
    <source>
        <dbReference type="ARBA" id="ARBA00023136"/>
    </source>
</evidence>
<keyword evidence="4 7" id="KW-0812">Transmembrane</keyword>
<evidence type="ECO:0000313" key="8">
    <source>
        <dbReference type="EMBL" id="OQR95382.1"/>
    </source>
</evidence>
<accession>A0A1V9ZBQ5</accession>
<keyword evidence="9" id="KW-1185">Reference proteome</keyword>
<feature type="transmembrane region" description="Helical" evidence="7">
    <location>
        <begin position="269"/>
        <end position="291"/>
    </location>
</feature>
<feature type="transmembrane region" description="Helical" evidence="7">
    <location>
        <begin position="306"/>
        <end position="325"/>
    </location>
</feature>
<evidence type="ECO:0000313" key="9">
    <source>
        <dbReference type="Proteomes" id="UP000243217"/>
    </source>
</evidence>
<feature type="transmembrane region" description="Helical" evidence="7">
    <location>
        <begin position="380"/>
        <end position="401"/>
    </location>
</feature>
<dbReference type="PRINTS" id="PR01130">
    <property type="entry name" value="DERENTRNSPRT"/>
</dbReference>
<dbReference type="GO" id="GO:0005337">
    <property type="term" value="F:nucleoside transmembrane transporter activity"/>
    <property type="evidence" value="ECO:0007669"/>
    <property type="project" value="InterPro"/>
</dbReference>
<evidence type="ECO:0000256" key="2">
    <source>
        <dbReference type="ARBA" id="ARBA00007965"/>
    </source>
</evidence>
<keyword evidence="3" id="KW-0813">Transport</keyword>
<dbReference type="InterPro" id="IPR002259">
    <property type="entry name" value="Eqnu_transpt"/>
</dbReference>
<evidence type="ECO:0000256" key="3">
    <source>
        <dbReference type="ARBA" id="ARBA00022448"/>
    </source>
</evidence>
<dbReference type="PANTHER" id="PTHR10332:SF10">
    <property type="entry name" value="EQUILIBRATIVE NUCLEOSIDE TRANSPORTER 4"/>
    <property type="match status" value="1"/>
</dbReference>
<protein>
    <submittedName>
        <fullName evidence="8">Equilibrative Nucleoside Transporter (ENT) Family</fullName>
    </submittedName>
</protein>
<dbReference type="InterPro" id="IPR036259">
    <property type="entry name" value="MFS_trans_sf"/>
</dbReference>
<proteinExistence type="inferred from homology"/>
<keyword evidence="6 7" id="KW-0472">Membrane</keyword>